<feature type="compositionally biased region" description="Basic and acidic residues" evidence="9">
    <location>
        <begin position="218"/>
        <end position="236"/>
    </location>
</feature>
<keyword evidence="8" id="KW-0819">tRNA processing</keyword>
<dbReference type="CDD" id="cd04453">
    <property type="entry name" value="S1_RNase_E"/>
    <property type="match status" value="1"/>
</dbReference>
<comment type="similarity">
    <text evidence="8">Belongs to the RNase E/G family. RNase E subfamily.</text>
</comment>
<feature type="compositionally biased region" description="Acidic residues" evidence="9">
    <location>
        <begin position="248"/>
        <end position="264"/>
    </location>
</feature>
<feature type="binding site" evidence="8">
    <location>
        <position position="651"/>
    </location>
    <ligand>
        <name>Mg(2+)</name>
        <dbReference type="ChEBI" id="CHEBI:18420"/>
        <note>catalytic</note>
    </ligand>
</feature>
<dbReference type="InterPro" id="IPR004659">
    <property type="entry name" value="RNase_E/G"/>
</dbReference>
<dbReference type="EC" id="3.1.26.12" evidence="8"/>
<dbReference type="PANTHER" id="PTHR30001">
    <property type="entry name" value="RIBONUCLEASE"/>
    <property type="match status" value="1"/>
</dbReference>
<evidence type="ECO:0000313" key="13">
    <source>
        <dbReference type="Proteomes" id="UP000264589"/>
    </source>
</evidence>
<feature type="compositionally biased region" description="Acidic residues" evidence="9">
    <location>
        <begin position="202"/>
        <end position="216"/>
    </location>
</feature>
<dbReference type="Gene3D" id="2.40.50.140">
    <property type="entry name" value="Nucleic acid-binding proteins"/>
    <property type="match status" value="2"/>
</dbReference>
<dbReference type="Gene3D" id="3.40.1260.20">
    <property type="entry name" value="Ribonuclease E, catalytic domain"/>
    <property type="match status" value="1"/>
</dbReference>
<feature type="compositionally biased region" description="Basic residues" evidence="9">
    <location>
        <begin position="152"/>
        <end position="169"/>
    </location>
</feature>
<organism evidence="12 13">
    <name type="scientific">Parvularcula marina</name>
    <dbReference type="NCBI Taxonomy" id="2292771"/>
    <lineage>
        <taxon>Bacteria</taxon>
        <taxon>Pseudomonadati</taxon>
        <taxon>Pseudomonadota</taxon>
        <taxon>Alphaproteobacteria</taxon>
        <taxon>Parvularculales</taxon>
        <taxon>Parvularculaceae</taxon>
        <taxon>Parvularcula</taxon>
    </lineage>
</organism>
<comment type="subcellular location">
    <subcellularLocation>
        <location evidence="8">Cytoplasm</location>
    </subcellularLocation>
    <subcellularLocation>
        <location evidence="8">Cell inner membrane</location>
        <topology evidence="8">Peripheral membrane protein</topology>
        <orientation evidence="8">Cytoplasmic side</orientation>
    </subcellularLocation>
</comment>
<name>A0A371RFV6_9PROT</name>
<dbReference type="NCBIfam" id="TIGR00757">
    <property type="entry name" value="RNaseEG"/>
    <property type="match status" value="1"/>
</dbReference>
<keyword evidence="8" id="KW-0472">Membrane</keyword>
<evidence type="ECO:0000256" key="5">
    <source>
        <dbReference type="ARBA" id="ARBA00022801"/>
    </source>
</evidence>
<feature type="compositionally biased region" description="Acidic residues" evidence="9">
    <location>
        <begin position="866"/>
        <end position="888"/>
    </location>
</feature>
<feature type="compositionally biased region" description="Basic residues" evidence="9">
    <location>
        <begin position="853"/>
        <end position="863"/>
    </location>
</feature>
<dbReference type="HAMAP" id="MF_00970">
    <property type="entry name" value="RNase_E"/>
    <property type="match status" value="1"/>
</dbReference>
<dbReference type="InterPro" id="IPR048583">
    <property type="entry name" value="RNase_E_G_thioredoxin-like"/>
</dbReference>
<feature type="domain" description="RNA-binding protein AU-1/Ribonuclease E/G" evidence="10">
    <location>
        <begin position="426"/>
        <end position="696"/>
    </location>
</feature>
<dbReference type="GO" id="GO:0000287">
    <property type="term" value="F:magnesium ion binding"/>
    <property type="evidence" value="ECO:0007669"/>
    <property type="project" value="UniProtKB-UniRule"/>
</dbReference>
<evidence type="ECO:0000256" key="1">
    <source>
        <dbReference type="ARBA" id="ARBA00022490"/>
    </source>
</evidence>
<comment type="cofactor">
    <cofactor evidence="8">
        <name>Zn(2+)</name>
        <dbReference type="ChEBI" id="CHEBI:29105"/>
    </cofactor>
    <text evidence="8">Binds 2 Zn(2+) ions per homotetramer.</text>
</comment>
<keyword evidence="7 8" id="KW-0694">RNA-binding</keyword>
<evidence type="ECO:0000313" key="12">
    <source>
        <dbReference type="EMBL" id="RFB04329.1"/>
    </source>
</evidence>
<dbReference type="InterPro" id="IPR028878">
    <property type="entry name" value="RNase_E"/>
</dbReference>
<evidence type="ECO:0000256" key="7">
    <source>
        <dbReference type="ARBA" id="ARBA00022884"/>
    </source>
</evidence>
<dbReference type="GO" id="GO:0008995">
    <property type="term" value="F:ribonuclease E activity"/>
    <property type="evidence" value="ECO:0007669"/>
    <property type="project" value="UniProtKB-EC"/>
</dbReference>
<reference evidence="12 13" key="1">
    <citation type="submission" date="2018-08" db="EMBL/GenBank/DDBJ databases">
        <title>Parvularcula sp. SM1705, isolated from surface water of the South Sea China.</title>
        <authorList>
            <person name="Sun L."/>
        </authorList>
    </citation>
    <scope>NUCLEOTIDE SEQUENCE [LARGE SCALE GENOMIC DNA]</scope>
    <source>
        <strain evidence="12 13">SM1705</strain>
    </source>
</reference>
<feature type="region of interest" description="Disordered" evidence="9">
    <location>
        <begin position="809"/>
        <end position="1018"/>
    </location>
</feature>
<feature type="compositionally biased region" description="Acidic residues" evidence="9">
    <location>
        <begin position="818"/>
        <end position="833"/>
    </location>
</feature>
<keyword evidence="8" id="KW-1003">Cell membrane</keyword>
<evidence type="ECO:0000256" key="8">
    <source>
        <dbReference type="HAMAP-Rule" id="MF_00970"/>
    </source>
</evidence>
<dbReference type="PANTHER" id="PTHR30001:SF1">
    <property type="entry name" value="RIBONUCLEASE E_G-LIKE PROTEIN, CHLOROPLASTIC"/>
    <property type="match status" value="1"/>
</dbReference>
<feature type="binding site" evidence="8">
    <location>
        <position position="608"/>
    </location>
    <ligand>
        <name>Mg(2+)</name>
        <dbReference type="ChEBI" id="CHEBI:18420"/>
        <note>catalytic</note>
    </ligand>
</feature>
<gene>
    <name evidence="8" type="primary">rne</name>
    <name evidence="12" type="ORF">DX908_02940</name>
</gene>
<proteinExistence type="inferred from homology"/>
<dbReference type="GO" id="GO:0000049">
    <property type="term" value="F:tRNA binding"/>
    <property type="evidence" value="ECO:0007669"/>
    <property type="project" value="UniProtKB-KW"/>
</dbReference>
<dbReference type="GO" id="GO:0006364">
    <property type="term" value="P:rRNA processing"/>
    <property type="evidence" value="ECO:0007669"/>
    <property type="project" value="UniProtKB-UniRule"/>
</dbReference>
<comment type="cofactor">
    <cofactor evidence="8">
        <name>Mg(2+)</name>
        <dbReference type="ChEBI" id="CHEBI:18420"/>
    </cofactor>
    <text evidence="8">Binds 1 Mg(2+) ion per subunit.</text>
</comment>
<keyword evidence="13" id="KW-1185">Reference proteome</keyword>
<feature type="domain" description="RNase E/G thioredoxin-like" evidence="11">
    <location>
        <begin position="709"/>
        <end position="791"/>
    </location>
</feature>
<dbReference type="GO" id="GO:0008033">
    <property type="term" value="P:tRNA processing"/>
    <property type="evidence" value="ECO:0007669"/>
    <property type="project" value="UniProtKB-UniRule"/>
</dbReference>
<keyword evidence="1 8" id="KW-0963">Cytoplasm</keyword>
<keyword evidence="2 8" id="KW-0540">Nuclease</keyword>
<evidence type="ECO:0000256" key="6">
    <source>
        <dbReference type="ARBA" id="ARBA00022842"/>
    </source>
</evidence>
<evidence type="ECO:0000259" key="11">
    <source>
        <dbReference type="Pfam" id="PF20833"/>
    </source>
</evidence>
<dbReference type="InParanoid" id="A0A371RFV6"/>
<feature type="region of interest" description="Required for zinc-mediated homotetramerization and catalytic activity" evidence="8">
    <location>
        <begin position="709"/>
        <end position="712"/>
    </location>
</feature>
<feature type="compositionally biased region" description="Acidic residues" evidence="9">
    <location>
        <begin position="283"/>
        <end position="342"/>
    </location>
</feature>
<dbReference type="GO" id="GO:0005737">
    <property type="term" value="C:cytoplasm"/>
    <property type="evidence" value="ECO:0007669"/>
    <property type="project" value="UniProtKB-SubCell"/>
</dbReference>
<keyword evidence="4 8" id="KW-0255">Endonuclease</keyword>
<keyword evidence="8" id="KW-0699">rRNA-binding</keyword>
<dbReference type="InterPro" id="IPR012340">
    <property type="entry name" value="NA-bd_OB-fold"/>
</dbReference>
<dbReference type="Pfam" id="PF20833">
    <property type="entry name" value="RNase_E_G_Thio"/>
    <property type="match status" value="1"/>
</dbReference>
<evidence type="ECO:0000256" key="2">
    <source>
        <dbReference type="ARBA" id="ARBA00022722"/>
    </source>
</evidence>
<evidence type="ECO:0000256" key="4">
    <source>
        <dbReference type="ARBA" id="ARBA00022759"/>
    </source>
</evidence>
<feature type="region of interest" description="Disordered" evidence="9">
    <location>
        <begin position="108"/>
        <end position="366"/>
    </location>
</feature>
<feature type="binding site" evidence="8">
    <location>
        <position position="712"/>
    </location>
    <ligand>
        <name>Zn(2+)</name>
        <dbReference type="ChEBI" id="CHEBI:29105"/>
        <note>ligand shared between dimeric partners</note>
    </ligand>
</feature>
<keyword evidence="3 8" id="KW-0479">Metal-binding</keyword>
<feature type="compositionally biased region" description="Basic and acidic residues" evidence="9">
    <location>
        <begin position="343"/>
        <end position="366"/>
    </location>
</feature>
<dbReference type="EMBL" id="QUQO01000001">
    <property type="protein sequence ID" value="RFB04329.1"/>
    <property type="molecule type" value="Genomic_DNA"/>
</dbReference>
<comment type="function">
    <text evidence="8">Endoribonuclease that plays a central role in RNA processing and decay. Required for the maturation of 5S and 16S rRNAs and the majority of tRNAs. Also involved in the degradation of most mRNAs.</text>
</comment>
<comment type="caution">
    <text evidence="12">The sequence shown here is derived from an EMBL/GenBank/DDBJ whole genome shotgun (WGS) entry which is preliminary data.</text>
</comment>
<dbReference type="SUPFAM" id="SSF50249">
    <property type="entry name" value="Nucleic acid-binding proteins"/>
    <property type="match status" value="1"/>
</dbReference>
<feature type="compositionally biased region" description="Basic residues" evidence="9">
    <location>
        <begin position="907"/>
        <end position="919"/>
    </location>
</feature>
<evidence type="ECO:0000256" key="9">
    <source>
        <dbReference type="SAM" id="MobiDB-lite"/>
    </source>
</evidence>
<dbReference type="GO" id="GO:0009898">
    <property type="term" value="C:cytoplasmic side of plasma membrane"/>
    <property type="evidence" value="ECO:0007669"/>
    <property type="project" value="UniProtKB-UniRule"/>
</dbReference>
<comment type="subunit">
    <text evidence="8">Homotetramer formed by a dimer of dimers.</text>
</comment>
<keyword evidence="8" id="KW-0820">tRNA-binding</keyword>
<keyword evidence="8" id="KW-0698">rRNA processing</keyword>
<sequence length="1018" mass="112951">MSKKMLIDARHPEETRVALLSGGKVEDFDFESLSRKPLRGNIYLARITRVEPSLQAAFVEYGGNRHGFLAFGEIHPDYYQIPVADREVLRQAEALEAELAAKLAALDADADEVEDDSIEDDEDGARVASSSDDDESASEARADSEDEDSRPRRGRGRRRRGGRGRRGRGRSSDDNENNSDEAEARAPSDDDDDNADNSSENDVADAAEAVTDESPAEDASKDDVQPDEDLGWHGTDEDVIEALTHEEDAPDADASSDDDTDDEDGPKSIALSARTEPQLTEELPAEDADQASDEDDEPTAELDEEQADDDDTAEAEAEDDTASADDSDADAADEDTDENGDDAESRAEPEEEKAPREPTEEELAARQRAEEIADLQRRYDEARRERDRLLKNYRIQEVIKRRQIMLVQVVKEERGNKGAALTTYLSLAGRYGVLMPNNSRGGGVSRKISNQSDRRRLRKAIASLDVPHGQGLIIRTAGAKRTKAEIKRDYDYLARLWDTIREQTLKSVAPCCIYEEASLIKRAIRDLYDKDTSEILVEGEEGYREAKDFMKMLMPSHAKNVQPYREKEPLFLRHGVERQLDEMYQPVVNLKSGGYLVIQQTEALISVDVNSGKATKERNVEATALKTNSEAAVELARQCRLRDLAGLIVVDFIDMDENRNNRSVEKKFKDALKHDRARIQVGSISNFGLLEMSRQRRRSGIVDGTTRLCPVCDGSGFVRSVEMAALRVLRSIEEKAVSDRAAQVTATTALDVALYILNQKRGWLNRIEDSYGVTIEINGDHEKTGDQYEVQTSGKARDVDTLRQSAAVEIGDVTVEHESDEDDTAEADDNVEADDNRQDNDESRADSDDDKPKKKRRRRRRRKSDSDDDETARADGEDEISSSDEDGETEARSDDADDDADSDGEPKRKRRRGRRGGRGRKSEQADASDETSSDEDGKAEKADADTAKADDADAVTEEVATSAEPVAAQEEPDAEPTPEPAPPRAAASIHEPLPEDDKKDDKAPKRGGWWQRAFGNGD</sequence>
<feature type="binding site" evidence="8">
    <location>
        <position position="709"/>
    </location>
    <ligand>
        <name>Zn(2+)</name>
        <dbReference type="ChEBI" id="CHEBI:29105"/>
        <note>ligand shared between dimeric partners</note>
    </ligand>
</feature>
<dbReference type="GO" id="GO:0019843">
    <property type="term" value="F:rRNA binding"/>
    <property type="evidence" value="ECO:0007669"/>
    <property type="project" value="UniProtKB-KW"/>
</dbReference>
<feature type="compositionally biased region" description="Basic and acidic residues" evidence="9">
    <location>
        <begin position="834"/>
        <end position="852"/>
    </location>
</feature>
<evidence type="ECO:0000256" key="3">
    <source>
        <dbReference type="ARBA" id="ARBA00022723"/>
    </source>
</evidence>
<keyword evidence="8" id="KW-0862">Zinc</keyword>
<keyword evidence="8" id="KW-0997">Cell inner membrane</keyword>
<dbReference type="GO" id="GO:0008270">
    <property type="term" value="F:zinc ion binding"/>
    <property type="evidence" value="ECO:0007669"/>
    <property type="project" value="UniProtKB-UniRule"/>
</dbReference>
<comment type="catalytic activity">
    <reaction evidence="8">
        <text>Endonucleolytic cleavage of single-stranded RNA in A- and U-rich regions.</text>
        <dbReference type="EC" id="3.1.26.12"/>
    </reaction>
</comment>
<evidence type="ECO:0000259" key="10">
    <source>
        <dbReference type="Pfam" id="PF10150"/>
    </source>
</evidence>
<dbReference type="OrthoDB" id="9804278at2"/>
<dbReference type="Pfam" id="PF10150">
    <property type="entry name" value="RNase_E_G"/>
    <property type="match status" value="1"/>
</dbReference>
<dbReference type="InterPro" id="IPR019307">
    <property type="entry name" value="RNA-bd_AU-1/RNase_E/G"/>
</dbReference>
<keyword evidence="5 8" id="KW-0378">Hydrolase</keyword>
<feature type="compositionally biased region" description="Acidic residues" evidence="9">
    <location>
        <begin position="108"/>
        <end position="123"/>
    </location>
</feature>
<protein>
    <recommendedName>
        <fullName evidence="8">Ribonuclease E</fullName>
        <shortName evidence="8">RNase E</shortName>
        <ecNumber evidence="8">3.1.26.12</ecNumber>
    </recommendedName>
</protein>
<dbReference type="AlphaFoldDB" id="A0A371RFV6"/>
<keyword evidence="6 8" id="KW-0460">Magnesium</keyword>
<feature type="compositionally biased region" description="Basic and acidic residues" evidence="9">
    <location>
        <begin position="992"/>
        <end position="1004"/>
    </location>
</feature>
<feature type="compositionally biased region" description="Basic and acidic residues" evidence="9">
    <location>
        <begin position="935"/>
        <end position="951"/>
    </location>
</feature>
<dbReference type="RefSeq" id="WP_116390958.1">
    <property type="nucleotide sequence ID" value="NZ_QUQO01000001.1"/>
</dbReference>
<accession>A0A371RFV6</accession>
<dbReference type="Proteomes" id="UP000264589">
    <property type="component" value="Unassembled WGS sequence"/>
</dbReference>
<dbReference type="GO" id="GO:0006402">
    <property type="term" value="P:mRNA catabolic process"/>
    <property type="evidence" value="ECO:0007669"/>
    <property type="project" value="UniProtKB-UniRule"/>
</dbReference>